<dbReference type="Proteomes" id="UP001281761">
    <property type="component" value="Unassembled WGS sequence"/>
</dbReference>
<comment type="caution">
    <text evidence="3">The sequence shown here is derived from an EMBL/GenBank/DDBJ whole genome shotgun (WGS) entry which is preliminary data.</text>
</comment>
<evidence type="ECO:0000313" key="3">
    <source>
        <dbReference type="EMBL" id="KAK2961570.1"/>
    </source>
</evidence>
<gene>
    <name evidence="3" type="ORF">BLNAU_3368</name>
</gene>
<feature type="region of interest" description="Disordered" evidence="1">
    <location>
        <begin position="55"/>
        <end position="75"/>
    </location>
</feature>
<sequence length="247" mass="27100">MSLFLLFWSILHCVDEHSQDFDAVFDKKLAESNLASSSELIMELNGKKTVLTHRASLEKEHHRKDKDTANGRTRTDPNVERWMMEVLNSSLTMRSFRLDAGMTGAAIFVVHQSSVEVFDCELLSNVECSGFVLADAERSGSNRIVIVEIDYQHQNITDIVIGRTSVTSSSPMTSVQFTLCTFSGMTTGAGINPGGSAIFIFNTESSLNVTQCSFHLCTCAEVHSSGGAISVWEYGHDKQDCPTSISG</sequence>
<evidence type="ECO:0008006" key="5">
    <source>
        <dbReference type="Google" id="ProtNLM"/>
    </source>
</evidence>
<keyword evidence="2" id="KW-0732">Signal</keyword>
<proteinExistence type="predicted"/>
<accession>A0ABQ9YCT0</accession>
<feature type="chain" id="PRO_5046301182" description="ZP domain-containing protein" evidence="2">
    <location>
        <begin position="17"/>
        <end position="247"/>
    </location>
</feature>
<evidence type="ECO:0000256" key="2">
    <source>
        <dbReference type="SAM" id="SignalP"/>
    </source>
</evidence>
<evidence type="ECO:0000256" key="1">
    <source>
        <dbReference type="SAM" id="MobiDB-lite"/>
    </source>
</evidence>
<evidence type="ECO:0000313" key="4">
    <source>
        <dbReference type="Proteomes" id="UP001281761"/>
    </source>
</evidence>
<protein>
    <recommendedName>
        <fullName evidence="5">ZP domain-containing protein</fullName>
    </recommendedName>
</protein>
<organism evidence="3 4">
    <name type="scientific">Blattamonas nauphoetae</name>
    <dbReference type="NCBI Taxonomy" id="2049346"/>
    <lineage>
        <taxon>Eukaryota</taxon>
        <taxon>Metamonada</taxon>
        <taxon>Preaxostyla</taxon>
        <taxon>Oxymonadida</taxon>
        <taxon>Blattamonas</taxon>
    </lineage>
</organism>
<dbReference type="EMBL" id="JARBJD010000015">
    <property type="protein sequence ID" value="KAK2961570.1"/>
    <property type="molecule type" value="Genomic_DNA"/>
</dbReference>
<keyword evidence="4" id="KW-1185">Reference proteome</keyword>
<reference evidence="3 4" key="1">
    <citation type="journal article" date="2022" name="bioRxiv">
        <title>Genomics of Preaxostyla Flagellates Illuminates Evolutionary Transitions and the Path Towards Mitochondrial Loss.</title>
        <authorList>
            <person name="Novak L.V.F."/>
            <person name="Treitli S.C."/>
            <person name="Pyrih J."/>
            <person name="Halakuc P."/>
            <person name="Pipaliya S.V."/>
            <person name="Vacek V."/>
            <person name="Brzon O."/>
            <person name="Soukal P."/>
            <person name="Eme L."/>
            <person name="Dacks J.B."/>
            <person name="Karnkowska A."/>
            <person name="Elias M."/>
            <person name="Hampl V."/>
        </authorList>
    </citation>
    <scope>NUCLEOTIDE SEQUENCE [LARGE SCALE GENOMIC DNA]</scope>
    <source>
        <strain evidence="3">NAU3</strain>
        <tissue evidence="3">Gut</tissue>
    </source>
</reference>
<feature type="signal peptide" evidence="2">
    <location>
        <begin position="1"/>
        <end position="16"/>
    </location>
</feature>
<name>A0ABQ9YCT0_9EUKA</name>